<feature type="chain" id="PRO_5004640916" evidence="1">
    <location>
        <begin position="26"/>
        <end position="180"/>
    </location>
</feature>
<evidence type="ECO:0000313" key="2">
    <source>
        <dbReference type="EMBL" id="GAD77994.1"/>
    </source>
</evidence>
<organism evidence="2 3">
    <name type="scientific">Vibrio azureus NBRC 104587</name>
    <dbReference type="NCBI Taxonomy" id="1219077"/>
    <lineage>
        <taxon>Bacteria</taxon>
        <taxon>Pseudomonadati</taxon>
        <taxon>Pseudomonadota</taxon>
        <taxon>Gammaproteobacteria</taxon>
        <taxon>Vibrionales</taxon>
        <taxon>Vibrionaceae</taxon>
        <taxon>Vibrio</taxon>
    </lineage>
</organism>
<accession>U3C9F6</accession>
<sequence>MIRLALAALLVMSSTLAMSSTTALAEDKECLIAKYDAYIDASLQWYQDLVSLTTEKHPDLDDAGQWFLDGRKHHFELNREAVRYFLNNEPNRVKTERSVESWLSLQQSDIKALSSRTDPLGTLAQKTFNDRQAPNHPKNYALRSAFADLLSHPKHIEPALTKYNQSIESTEKKSCILKLP</sequence>
<protein>
    <submittedName>
        <fullName evidence="2">Uncharacterized protein</fullName>
    </submittedName>
</protein>
<evidence type="ECO:0000256" key="1">
    <source>
        <dbReference type="SAM" id="SignalP"/>
    </source>
</evidence>
<keyword evidence="3" id="KW-1185">Reference proteome</keyword>
<dbReference type="AlphaFoldDB" id="U3C9F6"/>
<dbReference type="Proteomes" id="UP000016567">
    <property type="component" value="Unassembled WGS sequence"/>
</dbReference>
<gene>
    <name evidence="2" type="ORF">VAZ01S_107_00020</name>
</gene>
<dbReference type="STRING" id="1219077.VAZ01S_107_00020"/>
<feature type="signal peptide" evidence="1">
    <location>
        <begin position="1"/>
        <end position="25"/>
    </location>
</feature>
<keyword evidence="1" id="KW-0732">Signal</keyword>
<dbReference type="eggNOG" id="ENOG5032A1V">
    <property type="taxonomic scope" value="Bacteria"/>
</dbReference>
<dbReference type="RefSeq" id="WP_021711729.1">
    <property type="nucleotide sequence ID" value="NZ_BAOB01000328.1"/>
</dbReference>
<evidence type="ECO:0000313" key="3">
    <source>
        <dbReference type="Proteomes" id="UP000016567"/>
    </source>
</evidence>
<comment type="caution">
    <text evidence="2">The sequence shown here is derived from an EMBL/GenBank/DDBJ whole genome shotgun (WGS) entry which is preliminary data.</text>
</comment>
<dbReference type="EMBL" id="BATL01000107">
    <property type="protein sequence ID" value="GAD77994.1"/>
    <property type="molecule type" value="Genomic_DNA"/>
</dbReference>
<proteinExistence type="predicted"/>
<name>U3C9F6_9VIBR</name>
<reference evidence="2 3" key="1">
    <citation type="submission" date="2013-09" db="EMBL/GenBank/DDBJ databases">
        <title>Whole genome shotgun sequence of Vibrio azureus NBRC 104587.</title>
        <authorList>
            <person name="Isaki S."/>
            <person name="Hosoyama A."/>
            <person name="Numata M."/>
            <person name="Hashimoto M."/>
            <person name="Hosoyama Y."/>
            <person name="Tsuchikane K."/>
            <person name="Noguchi M."/>
            <person name="Hirakata S."/>
            <person name="Ichikawa N."/>
            <person name="Ohji S."/>
            <person name="Yamazoe A."/>
            <person name="Fujita N."/>
        </authorList>
    </citation>
    <scope>NUCLEOTIDE SEQUENCE [LARGE SCALE GENOMIC DNA]</scope>
    <source>
        <strain evidence="2 3">NBRC 104587</strain>
    </source>
</reference>